<feature type="signal peptide" evidence="1">
    <location>
        <begin position="1"/>
        <end position="25"/>
    </location>
</feature>
<dbReference type="RefSeq" id="WP_380702322.1">
    <property type="nucleotide sequence ID" value="NZ_JBHSAP010000007.1"/>
</dbReference>
<protein>
    <submittedName>
        <fullName evidence="3">D-alanyl-D-alanine carboxypeptidase family protein</fullName>
    </submittedName>
</protein>
<keyword evidence="1" id="KW-0732">Signal</keyword>
<keyword evidence="3" id="KW-0378">Hydrolase</keyword>
<dbReference type="PANTHER" id="PTHR34385:SF1">
    <property type="entry name" value="PEPTIDOGLYCAN L-ALANYL-D-GLUTAMATE ENDOPEPTIDASE CWLK"/>
    <property type="match status" value="1"/>
</dbReference>
<dbReference type="SUPFAM" id="SSF55166">
    <property type="entry name" value="Hedgehog/DD-peptidase"/>
    <property type="match status" value="1"/>
</dbReference>
<dbReference type="InterPro" id="IPR009045">
    <property type="entry name" value="Zn_M74/Hedgehog-like"/>
</dbReference>
<evidence type="ECO:0000256" key="1">
    <source>
        <dbReference type="SAM" id="SignalP"/>
    </source>
</evidence>
<keyword evidence="3" id="KW-0121">Carboxypeptidase</keyword>
<accession>A0ABV8JDQ6</accession>
<proteinExistence type="predicted"/>
<dbReference type="GO" id="GO:0004180">
    <property type="term" value="F:carboxypeptidase activity"/>
    <property type="evidence" value="ECO:0007669"/>
    <property type="project" value="UniProtKB-KW"/>
</dbReference>
<dbReference type="PANTHER" id="PTHR34385">
    <property type="entry name" value="D-ALANYL-D-ALANINE CARBOXYPEPTIDASE"/>
    <property type="match status" value="1"/>
</dbReference>
<feature type="domain" description="D-alanyl-D-alanine carboxypeptidase-like core" evidence="2">
    <location>
        <begin position="184"/>
        <end position="313"/>
    </location>
</feature>
<comment type="caution">
    <text evidence="3">The sequence shown here is derived from an EMBL/GenBank/DDBJ whole genome shotgun (WGS) entry which is preliminary data.</text>
</comment>
<name>A0ABV8JDQ6_9BACL</name>
<keyword evidence="3" id="KW-0645">Protease</keyword>
<dbReference type="InterPro" id="IPR058193">
    <property type="entry name" value="VanY/YodJ_core_dom"/>
</dbReference>
<feature type="chain" id="PRO_5046084777" evidence="1">
    <location>
        <begin position="26"/>
        <end position="341"/>
    </location>
</feature>
<dbReference type="CDD" id="cd14852">
    <property type="entry name" value="LD-carboxypeptidase"/>
    <property type="match status" value="1"/>
</dbReference>
<organism evidence="3 4">
    <name type="scientific">Salinithrix halophila</name>
    <dbReference type="NCBI Taxonomy" id="1485204"/>
    <lineage>
        <taxon>Bacteria</taxon>
        <taxon>Bacillati</taxon>
        <taxon>Bacillota</taxon>
        <taxon>Bacilli</taxon>
        <taxon>Bacillales</taxon>
        <taxon>Thermoactinomycetaceae</taxon>
        <taxon>Salinithrix</taxon>
    </lineage>
</organism>
<sequence length="341" mass="37580">MNPFRFLTKATLLWSAFLFVGGSSHQLPSSSDPTLNSFAKIQFETDQITAAPGSTHQLTVFSVGKDGAKKPVDFSHLSFKVSDPSLATVLADGSVHVNNHAAHGSKETITAKAGHSQAQCELLIPFTLEHTVEKKTGEPLPVVTNAQSTAVVVNKQRRLPEGYTPKDLVVPNVPFSFEGTHEKKHLRKAAAHGLERLFAAANKDDMDLRAVSGYRSYKRQQELFQKYVKTRGEATARRFSALPGTSEHQTGLAIDLSSPKVGNELNHRLADTEEAKWLAKNAPRFGFIVRYPKGKEAVTGYAYEPWHLRYVGKTIAREVTRRGIVLEEYFDGSIPVSGEPK</sequence>
<evidence type="ECO:0000313" key="3">
    <source>
        <dbReference type="EMBL" id="MFC4075940.1"/>
    </source>
</evidence>
<dbReference type="EMBL" id="JBHSAP010000007">
    <property type="protein sequence ID" value="MFC4075940.1"/>
    <property type="molecule type" value="Genomic_DNA"/>
</dbReference>
<keyword evidence="4" id="KW-1185">Reference proteome</keyword>
<dbReference type="Gene3D" id="2.60.40.1080">
    <property type="match status" value="1"/>
</dbReference>
<reference evidence="4" key="1">
    <citation type="journal article" date="2019" name="Int. J. Syst. Evol. Microbiol.">
        <title>The Global Catalogue of Microorganisms (GCM) 10K type strain sequencing project: providing services to taxonomists for standard genome sequencing and annotation.</title>
        <authorList>
            <consortium name="The Broad Institute Genomics Platform"/>
            <consortium name="The Broad Institute Genome Sequencing Center for Infectious Disease"/>
            <person name="Wu L."/>
            <person name="Ma J."/>
        </authorList>
    </citation>
    <scope>NUCLEOTIDE SEQUENCE [LARGE SCALE GENOMIC DNA]</scope>
    <source>
        <strain evidence="4">IBRC-M 10813</strain>
    </source>
</reference>
<dbReference type="Proteomes" id="UP001595843">
    <property type="component" value="Unassembled WGS sequence"/>
</dbReference>
<evidence type="ECO:0000259" key="2">
    <source>
        <dbReference type="Pfam" id="PF02557"/>
    </source>
</evidence>
<dbReference type="InterPro" id="IPR052179">
    <property type="entry name" value="DD-CPase-like"/>
</dbReference>
<dbReference type="Gene3D" id="3.30.1380.10">
    <property type="match status" value="1"/>
</dbReference>
<dbReference type="Pfam" id="PF02557">
    <property type="entry name" value="VanY"/>
    <property type="match status" value="1"/>
</dbReference>
<gene>
    <name evidence="3" type="ORF">ACFOUO_03870</name>
</gene>
<dbReference type="InterPro" id="IPR003709">
    <property type="entry name" value="VanY-like_core_dom"/>
</dbReference>
<evidence type="ECO:0000313" key="4">
    <source>
        <dbReference type="Proteomes" id="UP001595843"/>
    </source>
</evidence>